<keyword evidence="3" id="KW-0274">FAD</keyword>
<dbReference type="GO" id="GO:0071949">
    <property type="term" value="F:FAD binding"/>
    <property type="evidence" value="ECO:0007669"/>
    <property type="project" value="InterPro"/>
</dbReference>
<dbReference type="Pfam" id="PF01494">
    <property type="entry name" value="FAD_binding_3"/>
    <property type="match status" value="1"/>
</dbReference>
<dbReference type="PANTHER" id="PTHR43004:SF19">
    <property type="entry name" value="BINDING MONOOXYGENASE, PUTATIVE (JCVI)-RELATED"/>
    <property type="match status" value="1"/>
</dbReference>
<organism evidence="6">
    <name type="scientific">Petromyces alliaceus</name>
    <name type="common">Aspergillus alliaceus</name>
    <dbReference type="NCBI Taxonomy" id="209559"/>
    <lineage>
        <taxon>Eukaryota</taxon>
        <taxon>Fungi</taxon>
        <taxon>Dikarya</taxon>
        <taxon>Ascomycota</taxon>
        <taxon>Pezizomycotina</taxon>
        <taxon>Eurotiomycetes</taxon>
        <taxon>Eurotiomycetidae</taxon>
        <taxon>Eurotiales</taxon>
        <taxon>Aspergillaceae</taxon>
        <taxon>Aspergillus</taxon>
        <taxon>Aspergillus subgen. Circumdati</taxon>
    </lineage>
</organism>
<evidence type="ECO:0000256" key="4">
    <source>
        <dbReference type="ARBA" id="ARBA00023002"/>
    </source>
</evidence>
<feature type="domain" description="FAD-binding" evidence="5">
    <location>
        <begin position="18"/>
        <end position="131"/>
    </location>
</feature>
<dbReference type="InterPro" id="IPR036188">
    <property type="entry name" value="FAD/NAD-bd_sf"/>
</dbReference>
<name>A0A5N7C8K0_PETAA</name>
<dbReference type="Gene3D" id="3.50.50.60">
    <property type="entry name" value="FAD/NAD(P)-binding domain"/>
    <property type="match status" value="1"/>
</dbReference>
<gene>
    <name evidence="6" type="ORF">BDV23DRAFT_183812</name>
</gene>
<sequence length="151" mass="16721">MYICSGPEHLHVIDSNRGFERSQSITREHFQGVLQRVSGTDVVVEALHQASSFTDCSKQATEYRRGRILLAGDRAHIQPPLGAQGLSSGIGDAMNLGWKPAATVKGQAFPRLLDTYHQERHPEDAEVLDWTRAQEVILRPDSHGRAVANII</sequence>
<dbReference type="PRINTS" id="PR00420">
    <property type="entry name" value="RNGMNOXGNASE"/>
</dbReference>
<accession>A0A5N7C8K0</accession>
<dbReference type="Gene3D" id="3.30.70.2450">
    <property type="match status" value="1"/>
</dbReference>
<dbReference type="GO" id="GO:0016709">
    <property type="term" value="F:oxidoreductase activity, acting on paired donors, with incorporation or reduction of molecular oxygen, NAD(P)H as one donor, and incorporation of one atom of oxygen"/>
    <property type="evidence" value="ECO:0007669"/>
    <property type="project" value="UniProtKB-ARBA"/>
</dbReference>
<reference evidence="6" key="1">
    <citation type="submission" date="2019-04" db="EMBL/GenBank/DDBJ databases">
        <title>Friends and foes A comparative genomics studyof 23 Aspergillus species from section Flavi.</title>
        <authorList>
            <consortium name="DOE Joint Genome Institute"/>
            <person name="Kjaerbolling I."/>
            <person name="Vesth T."/>
            <person name="Frisvad J.C."/>
            <person name="Nybo J.L."/>
            <person name="Theobald S."/>
            <person name="Kildgaard S."/>
            <person name="Isbrandt T."/>
            <person name="Kuo A."/>
            <person name="Sato A."/>
            <person name="Lyhne E.K."/>
            <person name="Kogle M.E."/>
            <person name="Wiebenga A."/>
            <person name="Kun R.S."/>
            <person name="Lubbers R.J."/>
            <person name="Makela M.R."/>
            <person name="Barry K."/>
            <person name="Chovatia M."/>
            <person name="Clum A."/>
            <person name="Daum C."/>
            <person name="Haridas S."/>
            <person name="He G."/>
            <person name="LaButti K."/>
            <person name="Lipzen A."/>
            <person name="Mondo S."/>
            <person name="Riley R."/>
            <person name="Salamov A."/>
            <person name="Simmons B.A."/>
            <person name="Magnuson J.K."/>
            <person name="Henrissat B."/>
            <person name="Mortensen U.H."/>
            <person name="Larsen T.O."/>
            <person name="Devries R.P."/>
            <person name="Grigoriev I.V."/>
            <person name="Machida M."/>
            <person name="Baker S.E."/>
            <person name="Andersen M.R."/>
        </authorList>
    </citation>
    <scope>NUCLEOTIDE SEQUENCE [LARGE SCALE GENOMIC DNA]</scope>
    <source>
        <strain evidence="6">IBT 14317</strain>
    </source>
</reference>
<evidence type="ECO:0000256" key="1">
    <source>
        <dbReference type="ARBA" id="ARBA00001974"/>
    </source>
</evidence>
<keyword evidence="2" id="KW-0285">Flavoprotein</keyword>
<dbReference type="InterPro" id="IPR002938">
    <property type="entry name" value="FAD-bd"/>
</dbReference>
<protein>
    <submittedName>
        <fullName evidence="6">FAD binding domain-containing protein</fullName>
    </submittedName>
</protein>
<evidence type="ECO:0000313" key="6">
    <source>
        <dbReference type="EMBL" id="KAE8390117.1"/>
    </source>
</evidence>
<dbReference type="SUPFAM" id="SSF51905">
    <property type="entry name" value="FAD/NAD(P)-binding domain"/>
    <property type="match status" value="1"/>
</dbReference>
<dbReference type="PANTHER" id="PTHR43004">
    <property type="entry name" value="TRK SYSTEM POTASSIUM UPTAKE PROTEIN"/>
    <property type="match status" value="1"/>
</dbReference>
<evidence type="ECO:0000256" key="3">
    <source>
        <dbReference type="ARBA" id="ARBA00022827"/>
    </source>
</evidence>
<proteinExistence type="predicted"/>
<dbReference type="InterPro" id="IPR050641">
    <property type="entry name" value="RIFMO-like"/>
</dbReference>
<dbReference type="AlphaFoldDB" id="A0A5N7C8K0"/>
<dbReference type="OrthoDB" id="2096480at2759"/>
<evidence type="ECO:0000256" key="2">
    <source>
        <dbReference type="ARBA" id="ARBA00022630"/>
    </source>
</evidence>
<dbReference type="Proteomes" id="UP000326877">
    <property type="component" value="Unassembled WGS sequence"/>
</dbReference>
<evidence type="ECO:0000259" key="5">
    <source>
        <dbReference type="Pfam" id="PF01494"/>
    </source>
</evidence>
<comment type="cofactor">
    <cofactor evidence="1">
        <name>FAD</name>
        <dbReference type="ChEBI" id="CHEBI:57692"/>
    </cofactor>
</comment>
<keyword evidence="4" id="KW-0560">Oxidoreductase</keyword>
<dbReference type="EMBL" id="ML735258">
    <property type="protein sequence ID" value="KAE8390117.1"/>
    <property type="molecule type" value="Genomic_DNA"/>
</dbReference>